<keyword evidence="6 8" id="KW-0670">Pyruvate</keyword>
<evidence type="ECO:0000256" key="4">
    <source>
        <dbReference type="ARBA" id="ARBA00023002"/>
    </source>
</evidence>
<evidence type="ECO:0000256" key="10">
    <source>
        <dbReference type="SAM" id="MobiDB-lite"/>
    </source>
</evidence>
<keyword evidence="9" id="KW-0479">Metal-binding</keyword>
<dbReference type="Gene3D" id="3.40.50.970">
    <property type="match status" value="2"/>
</dbReference>
<feature type="binding site" evidence="9">
    <location>
        <position position="277"/>
    </location>
    <ligand>
        <name>Mg(2+)</name>
        <dbReference type="ChEBI" id="CHEBI:18420"/>
    </ligand>
</feature>
<gene>
    <name evidence="14" type="ORF">GCM10011354_00850</name>
</gene>
<keyword evidence="15" id="KW-1185">Reference proteome</keyword>
<feature type="domain" description="Pyruvate dehydrogenase E1 component middle" evidence="12">
    <location>
        <begin position="496"/>
        <end position="722"/>
    </location>
</feature>
<dbReference type="EC" id="1.2.4.1" evidence="2 8"/>
<dbReference type="InterPro" id="IPR005474">
    <property type="entry name" value="Transketolase_N"/>
</dbReference>
<dbReference type="PIRSF" id="PIRSF000156">
    <property type="entry name" value="Pyruvate_dh_E1"/>
    <property type="match status" value="1"/>
</dbReference>
<evidence type="ECO:0000256" key="6">
    <source>
        <dbReference type="ARBA" id="ARBA00023317"/>
    </source>
</evidence>
<dbReference type="SUPFAM" id="SSF52518">
    <property type="entry name" value="Thiamin diphosphate-binding fold (THDP-binding)"/>
    <property type="match status" value="2"/>
</dbReference>
<dbReference type="Proteomes" id="UP000650511">
    <property type="component" value="Unassembled WGS sequence"/>
</dbReference>
<evidence type="ECO:0000256" key="2">
    <source>
        <dbReference type="ARBA" id="ARBA00012281"/>
    </source>
</evidence>
<dbReference type="EMBL" id="BMHA01000001">
    <property type="protein sequence ID" value="GGI02582.1"/>
    <property type="molecule type" value="Genomic_DNA"/>
</dbReference>
<dbReference type="CDD" id="cd02017">
    <property type="entry name" value="TPP_E1_EcPDC_like"/>
    <property type="match status" value="1"/>
</dbReference>
<organism evidence="14 15">
    <name type="scientific">Egicoccus halophilus</name>
    <dbReference type="NCBI Taxonomy" id="1670830"/>
    <lineage>
        <taxon>Bacteria</taxon>
        <taxon>Bacillati</taxon>
        <taxon>Actinomycetota</taxon>
        <taxon>Nitriliruptoria</taxon>
        <taxon>Egicoccales</taxon>
        <taxon>Egicoccaceae</taxon>
        <taxon>Egicoccus</taxon>
    </lineage>
</organism>
<reference evidence="14" key="1">
    <citation type="journal article" date="2014" name="Int. J. Syst. Evol. Microbiol.">
        <title>Complete genome sequence of Corynebacterium casei LMG S-19264T (=DSM 44701T), isolated from a smear-ripened cheese.</title>
        <authorList>
            <consortium name="US DOE Joint Genome Institute (JGI-PGF)"/>
            <person name="Walter F."/>
            <person name="Albersmeier A."/>
            <person name="Kalinowski J."/>
            <person name="Ruckert C."/>
        </authorList>
    </citation>
    <scope>NUCLEOTIDE SEQUENCE</scope>
    <source>
        <strain evidence="14">CGMCC 1.14988</strain>
    </source>
</reference>
<comment type="cofactor">
    <cofactor evidence="1 8">
        <name>thiamine diphosphate</name>
        <dbReference type="ChEBI" id="CHEBI:58937"/>
    </cofactor>
</comment>
<dbReference type="InterPro" id="IPR004660">
    <property type="entry name" value="PDH_E1"/>
</dbReference>
<comment type="catalytic activity">
    <reaction evidence="7 8">
        <text>N(6)-[(R)-lipoyl]-L-lysyl-[protein] + pyruvate + H(+) = N(6)-[(R)-S(8)-acetyldihydrolipoyl]-L-lysyl-[protein] + CO2</text>
        <dbReference type="Rhea" id="RHEA:19189"/>
        <dbReference type="Rhea" id="RHEA-COMP:10474"/>
        <dbReference type="Rhea" id="RHEA-COMP:10478"/>
        <dbReference type="ChEBI" id="CHEBI:15361"/>
        <dbReference type="ChEBI" id="CHEBI:15378"/>
        <dbReference type="ChEBI" id="CHEBI:16526"/>
        <dbReference type="ChEBI" id="CHEBI:83099"/>
        <dbReference type="ChEBI" id="CHEBI:83111"/>
        <dbReference type="EC" id="1.2.4.1"/>
    </reaction>
</comment>
<dbReference type="NCBIfam" id="TIGR00759">
    <property type="entry name" value="aceE"/>
    <property type="match status" value="1"/>
</dbReference>
<proteinExistence type="predicted"/>
<evidence type="ECO:0000313" key="15">
    <source>
        <dbReference type="Proteomes" id="UP000650511"/>
    </source>
</evidence>
<dbReference type="SUPFAM" id="SSF52922">
    <property type="entry name" value="TK C-terminal domain-like"/>
    <property type="match status" value="1"/>
</dbReference>
<dbReference type="InterPro" id="IPR055152">
    <property type="entry name" value="Transketolase-like_C_2"/>
</dbReference>
<evidence type="ECO:0000256" key="8">
    <source>
        <dbReference type="PIRNR" id="PIRNR000156"/>
    </source>
</evidence>
<dbReference type="Pfam" id="PF17831">
    <property type="entry name" value="PDH_E1_M"/>
    <property type="match status" value="1"/>
</dbReference>
<evidence type="ECO:0000256" key="9">
    <source>
        <dbReference type="PIRSR" id="PIRSR000156-1"/>
    </source>
</evidence>
<dbReference type="InterPro" id="IPR029061">
    <property type="entry name" value="THDP-binding"/>
</dbReference>
<dbReference type="Pfam" id="PF00456">
    <property type="entry name" value="Transketolase_N"/>
    <property type="match status" value="1"/>
</dbReference>
<evidence type="ECO:0000256" key="7">
    <source>
        <dbReference type="ARBA" id="ARBA00051231"/>
    </source>
</evidence>
<dbReference type="GO" id="GO:0004739">
    <property type="term" value="F:pyruvate dehydrogenase (acetyl-transferring) activity"/>
    <property type="evidence" value="ECO:0007669"/>
    <property type="project" value="UniProtKB-EC"/>
</dbReference>
<evidence type="ECO:0000256" key="1">
    <source>
        <dbReference type="ARBA" id="ARBA00001964"/>
    </source>
</evidence>
<evidence type="ECO:0000256" key="5">
    <source>
        <dbReference type="ARBA" id="ARBA00023052"/>
    </source>
</evidence>
<dbReference type="GO" id="GO:0000287">
    <property type="term" value="F:magnesium ion binding"/>
    <property type="evidence" value="ECO:0007669"/>
    <property type="project" value="UniProtKB-ARBA"/>
</dbReference>
<feature type="binding site" evidence="9">
    <location>
        <position position="247"/>
    </location>
    <ligand>
        <name>Mg(2+)</name>
        <dbReference type="ChEBI" id="CHEBI:18420"/>
    </ligand>
</feature>
<accession>A0A8J3A4U1</accession>
<sequence>MSEMREQQQFASSPIITDGLPAQYPDIDETETTEWLQSFDAVVEATGKARGRYLLLKVLERARQRNIGIPSLTTTDYLNTIPPEREPRFPGDEAIERRIRHHIRWNAAVMVHRTNVERGTGGHIGSYASAASLYEVGFNHFFRGKDHAGGGDQVFFQGHASPGIYARAYLEGRMDEARLDRFRQEVQPGGLSSYPHPRLMPDFWEFPTVSMGLGPLNAIYQARYNRYLHHRGFKDTSDQRVWFFGGDGETAEPETLGALAVASREALDNLTFVVNCNLQQLDGPVRGNGKIIQELEGVFRGAGWNVIKVVWGRDWDELLARDVDGVLVNRMNEVPDGQFQTYTAKPGDYIREDFFGTDARLRKLVEHLSDDDLTKLSRGGHDYRKVYAAFKAATETTGAPTVILAQTIKGWTLGPDFEARNAVHQMKKLSSEALKSFRDRLGRDVSDDELEGDLPPYSHPGEDSEEVQYLCERRSQLGGFVPERRVQFTVPELPSHDAYGSLKQGSGKQEVATTMALVRLFKDLLRDKQWGKRIVPIIPDEARTFGMDSWFPTAKIYDRLGQTYEPVDRDLLLTYKQAKDGQIIHEGITEAGSVGTFHAAGTSYATHGEPMIPLYIFYSMFGFQRTADSIWSASDQRARGFLIGATAGGTTLNGEGLQHQDRHSLLMAQSNPAIEAYDPSFAYEIAVLVEDGLQRMYGSGETGGDGSVGEDVIYYLTVYNEPVVQPAMPEHVDDQQVIDGLYRFAQGEKGEHTAHVFASGTIMNEALKAQQLLADDWDVRADVWSAPGWNRLLRDGAAVESWNRTNPESEPRVPLVTRILEDTEGPYVAVSDWMRATPFQIADWIPGPFAVLGTDGFGRSDTRDALRKYHRIDAPSIAYCVLAELVKLGKLDKAVLTKAIEQYDLSFDRVPFFGQPGDSQDITH</sequence>
<dbReference type="PANTHER" id="PTHR43825:SF3">
    <property type="entry name" value="PYRUVATE DEHYDROGENASE E1 COMPONENT"/>
    <property type="match status" value="1"/>
</dbReference>
<dbReference type="PANTHER" id="PTHR43825">
    <property type="entry name" value="PYRUVATE DEHYDROGENASE E1 COMPONENT"/>
    <property type="match status" value="1"/>
</dbReference>
<evidence type="ECO:0000256" key="3">
    <source>
        <dbReference type="ARBA" id="ARBA00017172"/>
    </source>
</evidence>
<feature type="region of interest" description="Disordered" evidence="10">
    <location>
        <begin position="1"/>
        <end position="22"/>
    </location>
</feature>
<feature type="region of interest" description="Disordered" evidence="10">
    <location>
        <begin position="445"/>
        <end position="464"/>
    </location>
</feature>
<evidence type="ECO:0000259" key="12">
    <source>
        <dbReference type="Pfam" id="PF17831"/>
    </source>
</evidence>
<dbReference type="InterPro" id="IPR051157">
    <property type="entry name" value="PDH/Transketolase"/>
</dbReference>
<feature type="binding site" evidence="9">
    <location>
        <position position="279"/>
    </location>
    <ligand>
        <name>Mg(2+)</name>
        <dbReference type="ChEBI" id="CHEBI:18420"/>
    </ligand>
</feature>
<evidence type="ECO:0000259" key="13">
    <source>
        <dbReference type="Pfam" id="PF22613"/>
    </source>
</evidence>
<keyword evidence="5 8" id="KW-0786">Thiamine pyrophosphate</keyword>
<comment type="cofactor">
    <cofactor evidence="9">
        <name>Mg(2+)</name>
        <dbReference type="ChEBI" id="CHEBI:18420"/>
    </cofactor>
</comment>
<comment type="function">
    <text evidence="8">Component of the pyruvate dehydrogenase (PDH) complex, that catalyzes the overall conversion of pyruvate to acetyl-CoA and CO(2).</text>
</comment>
<evidence type="ECO:0000259" key="11">
    <source>
        <dbReference type="Pfam" id="PF00456"/>
    </source>
</evidence>
<dbReference type="InterPro" id="IPR035807">
    <property type="entry name" value="PDC_E1_N"/>
</dbReference>
<comment type="caution">
    <text evidence="14">The sequence shown here is derived from an EMBL/GenBank/DDBJ whole genome shotgun (WGS) entry which is preliminary data.</text>
</comment>
<keyword evidence="9" id="KW-0460">Magnesium</keyword>
<dbReference type="AlphaFoldDB" id="A0A8J3A4U1"/>
<name>A0A8J3A4U1_9ACTN</name>
<dbReference type="Gene3D" id="3.40.50.920">
    <property type="match status" value="1"/>
</dbReference>
<evidence type="ECO:0000313" key="14">
    <source>
        <dbReference type="EMBL" id="GGI02582.1"/>
    </source>
</evidence>
<dbReference type="InterPro" id="IPR041621">
    <property type="entry name" value="PDH_E1_M"/>
</dbReference>
<feature type="domain" description="Transketolase N-terminal" evidence="11">
    <location>
        <begin position="114"/>
        <end position="317"/>
    </location>
</feature>
<keyword evidence="4 8" id="KW-0560">Oxidoreductase</keyword>
<dbReference type="FunFam" id="3.40.50.970:FF:000011">
    <property type="entry name" value="Pyruvate dehydrogenase E1 component"/>
    <property type="match status" value="1"/>
</dbReference>
<feature type="domain" description="Transketolase-like C-terminal" evidence="13">
    <location>
        <begin position="740"/>
        <end position="872"/>
    </location>
</feature>
<reference evidence="14" key="2">
    <citation type="submission" date="2020-09" db="EMBL/GenBank/DDBJ databases">
        <authorList>
            <person name="Sun Q."/>
            <person name="Zhou Y."/>
        </authorList>
    </citation>
    <scope>NUCLEOTIDE SEQUENCE</scope>
    <source>
        <strain evidence="14">CGMCC 1.14988</strain>
    </source>
</reference>
<protein>
    <recommendedName>
        <fullName evidence="3 8">Pyruvate dehydrogenase E1 component</fullName>
        <ecNumber evidence="2 8">1.2.4.1</ecNumber>
    </recommendedName>
</protein>
<dbReference type="Pfam" id="PF22613">
    <property type="entry name" value="Transketolase_C_1"/>
    <property type="match status" value="1"/>
</dbReference>
<dbReference type="InterPro" id="IPR009014">
    <property type="entry name" value="Transketo_C/PFOR_II"/>
</dbReference>